<dbReference type="AlphaFoldDB" id="A0A1U9NKT6"/>
<dbReference type="InterPro" id="IPR045235">
    <property type="entry name" value="PuuE_HpPgdA-like"/>
</dbReference>
<protein>
    <submittedName>
        <fullName evidence="2">Polysaccharide deacetylase family protein, PEP-CTERM locus subfamily</fullName>
    </submittedName>
</protein>
<name>A0A1U9NKT6_9BACT</name>
<organism evidence="2 3">
    <name type="scientific">Anaerohalosphaera lusitana</name>
    <dbReference type="NCBI Taxonomy" id="1936003"/>
    <lineage>
        <taxon>Bacteria</taxon>
        <taxon>Pseudomonadati</taxon>
        <taxon>Planctomycetota</taxon>
        <taxon>Phycisphaerae</taxon>
        <taxon>Sedimentisphaerales</taxon>
        <taxon>Anaerohalosphaeraceae</taxon>
        <taxon>Anaerohalosphaera</taxon>
    </lineage>
</organism>
<evidence type="ECO:0000313" key="2">
    <source>
        <dbReference type="EMBL" id="AQT68334.1"/>
    </source>
</evidence>
<evidence type="ECO:0000259" key="1">
    <source>
        <dbReference type="PROSITE" id="PS51677"/>
    </source>
</evidence>
<dbReference type="STRING" id="1936003.STSP2_01493"/>
<dbReference type="PROSITE" id="PS51677">
    <property type="entry name" value="NODB"/>
    <property type="match status" value="1"/>
</dbReference>
<keyword evidence="3" id="KW-1185">Reference proteome</keyword>
<proteinExistence type="predicted"/>
<dbReference type="KEGG" id="alus:STSP2_01493"/>
<dbReference type="InterPro" id="IPR002509">
    <property type="entry name" value="NODB_dom"/>
</dbReference>
<sequence length="271" mass="30846">MMKILEMLAETGTKATFFWLGWMAERMPQLVRRCADEGHEIASHGYGHILAYKAGRQAFREDIRKAKLILEGIVGQPVQGFRAPGFGITEKASWAFDVIKNVGYEYDTSVFPASRGHGGLLDAPLGLHFITTESGPLPEVPMSMVELFDKRFSIFGGGYLRLAPQGLIRWGIKQLHKQGQPLIIYVHPREVDPDHPRLPLGLVRRFKSYVNLRSTMPKLNWLCHNYSFFTMRELVADYVKSADREKLLKKLGNSEDKDWFDSVFFLKGDPS</sequence>
<dbReference type="CDD" id="cd10941">
    <property type="entry name" value="CE4_PuuE_HpPgdA_like_2"/>
    <property type="match status" value="1"/>
</dbReference>
<dbReference type="Pfam" id="PF11959">
    <property type="entry name" value="DUF3473"/>
    <property type="match status" value="1"/>
</dbReference>
<dbReference type="SUPFAM" id="SSF88713">
    <property type="entry name" value="Glycoside hydrolase/deacetylase"/>
    <property type="match status" value="1"/>
</dbReference>
<dbReference type="InterPro" id="IPR011330">
    <property type="entry name" value="Glyco_hydro/deAcase_b/a-brl"/>
</dbReference>
<feature type="domain" description="NodB homology" evidence="1">
    <location>
        <begin position="1"/>
        <end position="271"/>
    </location>
</feature>
<gene>
    <name evidence="2" type="ORF">STSP2_01493</name>
</gene>
<accession>A0A1U9NKT6</accession>
<dbReference type="EMBL" id="CP019791">
    <property type="protein sequence ID" value="AQT68334.1"/>
    <property type="molecule type" value="Genomic_DNA"/>
</dbReference>
<dbReference type="GO" id="GO:0016810">
    <property type="term" value="F:hydrolase activity, acting on carbon-nitrogen (but not peptide) bonds"/>
    <property type="evidence" value="ECO:0007669"/>
    <property type="project" value="InterPro"/>
</dbReference>
<dbReference type="PANTHER" id="PTHR47561:SF1">
    <property type="entry name" value="POLYSACCHARIDE DEACETYLASE FAMILY PROTEIN (AFU_ORTHOLOGUE AFUA_6G05030)"/>
    <property type="match status" value="1"/>
</dbReference>
<dbReference type="InterPro" id="IPR022560">
    <property type="entry name" value="DUF3473"/>
</dbReference>
<dbReference type="PANTHER" id="PTHR47561">
    <property type="entry name" value="POLYSACCHARIDE DEACETYLASE FAMILY PROTEIN (AFU_ORTHOLOGUE AFUA_6G05030)"/>
    <property type="match status" value="1"/>
</dbReference>
<dbReference type="GO" id="GO:0005975">
    <property type="term" value="P:carbohydrate metabolic process"/>
    <property type="evidence" value="ECO:0007669"/>
    <property type="project" value="InterPro"/>
</dbReference>
<reference evidence="3" key="1">
    <citation type="submission" date="2017-02" db="EMBL/GenBank/DDBJ databases">
        <title>Comparative genomics and description of representatives of a novel lineage of planctomycetes thriving in anoxic sediments.</title>
        <authorList>
            <person name="Spring S."/>
            <person name="Bunk B."/>
            <person name="Sproer C."/>
        </authorList>
    </citation>
    <scope>NUCLEOTIDE SEQUENCE [LARGE SCALE GENOMIC DNA]</scope>
    <source>
        <strain evidence="3">ST-NAGAB-D1</strain>
    </source>
</reference>
<dbReference type="Gene3D" id="3.20.20.370">
    <property type="entry name" value="Glycoside hydrolase/deacetylase"/>
    <property type="match status" value="1"/>
</dbReference>
<evidence type="ECO:0000313" key="3">
    <source>
        <dbReference type="Proteomes" id="UP000189674"/>
    </source>
</evidence>
<dbReference type="Pfam" id="PF01522">
    <property type="entry name" value="Polysacc_deac_1"/>
    <property type="match status" value="1"/>
</dbReference>
<dbReference type="Proteomes" id="UP000189674">
    <property type="component" value="Chromosome"/>
</dbReference>